<evidence type="ECO:0000259" key="2">
    <source>
        <dbReference type="Pfam" id="PF02836"/>
    </source>
</evidence>
<feature type="chain" id="PRO_5047178165" evidence="1">
    <location>
        <begin position="24"/>
        <end position="442"/>
    </location>
</feature>
<dbReference type="RefSeq" id="WP_302710758.1">
    <property type="nucleotide sequence ID" value="NZ_JAULRT010000027.1"/>
</dbReference>
<dbReference type="Gene3D" id="3.20.20.80">
    <property type="entry name" value="Glycosidases"/>
    <property type="match status" value="1"/>
</dbReference>
<dbReference type="GO" id="GO:0016787">
    <property type="term" value="F:hydrolase activity"/>
    <property type="evidence" value="ECO:0007669"/>
    <property type="project" value="UniProtKB-KW"/>
</dbReference>
<evidence type="ECO:0000313" key="3">
    <source>
        <dbReference type="EMBL" id="MDO3380634.1"/>
    </source>
</evidence>
<keyword evidence="4" id="KW-1185">Reference proteome</keyword>
<dbReference type="EMBL" id="JAULRT010000027">
    <property type="protein sequence ID" value="MDO3380634.1"/>
    <property type="molecule type" value="Genomic_DNA"/>
</dbReference>
<organism evidence="3 4">
    <name type="scientific">Gilvimarinus algae</name>
    <dbReference type="NCBI Taxonomy" id="3058037"/>
    <lineage>
        <taxon>Bacteria</taxon>
        <taxon>Pseudomonadati</taxon>
        <taxon>Pseudomonadota</taxon>
        <taxon>Gammaproteobacteria</taxon>
        <taxon>Cellvibrionales</taxon>
        <taxon>Cellvibrionaceae</taxon>
        <taxon>Gilvimarinus</taxon>
    </lineage>
</organism>
<gene>
    <name evidence="3" type="ORF">QWI16_00530</name>
</gene>
<feature type="signal peptide" evidence="1">
    <location>
        <begin position="1"/>
        <end position="23"/>
    </location>
</feature>
<feature type="domain" description="Glycoside hydrolase family 2 catalytic" evidence="2">
    <location>
        <begin position="96"/>
        <end position="241"/>
    </location>
</feature>
<dbReference type="InterPro" id="IPR017853">
    <property type="entry name" value="GH"/>
</dbReference>
<reference evidence="3" key="1">
    <citation type="submission" date="2023-07" db="EMBL/GenBank/DDBJ databases">
        <title>Gilvimarinus algae sp. nov., isolated from the surface of Kelp.</title>
        <authorList>
            <person name="Sun Y.Y."/>
            <person name="Gong Y."/>
            <person name="Du Z.J."/>
        </authorList>
    </citation>
    <scope>NUCLEOTIDE SEQUENCE</scope>
    <source>
        <strain evidence="3">SDUM040014</strain>
    </source>
</reference>
<keyword evidence="3" id="KW-0378">Hydrolase</keyword>
<sequence>MLHCTFLRTAFAALLSASVCAQAADKSGSGPQDVDIVKHQGVYQLTVNGEPFDVKGVGGSSIESFPLLVEIGGNSVRTWSTRDADEVLAAAAEHDIMVAMGFDTEKELHGFDYNDEAAVAEQFERFKAAVQKYKDHPNLLAWVVANEPNLLINDDGSLKDVNPKVYVAINDMIEYIHREDPHHPVTYTFAGASRDHIQTALKYTPEVDFISVQLYADVANLPEIIRQVGVDKPYMVTEYGAIGHWERPATEWGREIEEPSGIKAKTLAERMRSAFDGNPTGQVIGSYAFLWGQKQERTPTWYGMFNADGKPNARIDELARYWTGEYPDNRAPLAMSITLNGQRAEQNVYLKPGERAELTVEVTEPDADPLRYEWVLMKEVQTRSQGGAFEQKPDELPVEIISESGGKLVFAAPKERGDYRIFSYTYDGKGKVGNANFPFYVK</sequence>
<dbReference type="InterPro" id="IPR006103">
    <property type="entry name" value="Glyco_hydro_2_cat"/>
</dbReference>
<keyword evidence="1" id="KW-0732">Signal</keyword>
<dbReference type="SUPFAM" id="SSF51445">
    <property type="entry name" value="(Trans)glycosidases"/>
    <property type="match status" value="1"/>
</dbReference>
<dbReference type="Proteomes" id="UP001168380">
    <property type="component" value="Unassembled WGS sequence"/>
</dbReference>
<proteinExistence type="predicted"/>
<accession>A0ABT8TAN2</accession>
<dbReference type="Pfam" id="PF02836">
    <property type="entry name" value="Glyco_hydro_2_C"/>
    <property type="match status" value="1"/>
</dbReference>
<evidence type="ECO:0000313" key="4">
    <source>
        <dbReference type="Proteomes" id="UP001168380"/>
    </source>
</evidence>
<comment type="caution">
    <text evidence="3">The sequence shown here is derived from an EMBL/GenBank/DDBJ whole genome shotgun (WGS) entry which is preliminary data.</text>
</comment>
<evidence type="ECO:0000256" key="1">
    <source>
        <dbReference type="SAM" id="SignalP"/>
    </source>
</evidence>
<protein>
    <submittedName>
        <fullName evidence="3">Glycoside hydrolase family 2 TIM barrel-domain containing protein</fullName>
    </submittedName>
</protein>
<name>A0ABT8TAN2_9GAMM</name>